<feature type="domain" description="Pyruvate carboxyltransferase" evidence="4">
    <location>
        <begin position="4"/>
        <end position="271"/>
    </location>
</feature>
<dbReference type="GO" id="GO:0046872">
    <property type="term" value="F:metal ion binding"/>
    <property type="evidence" value="ECO:0007669"/>
    <property type="project" value="UniProtKB-KW"/>
</dbReference>
<dbReference type="PANTHER" id="PTHR42738">
    <property type="entry name" value="HYDROXYMETHYLGLUTARYL-COA LYASE"/>
    <property type="match status" value="1"/>
</dbReference>
<name>A0A6I4WI25_9ACTN</name>
<evidence type="ECO:0000259" key="4">
    <source>
        <dbReference type="PROSITE" id="PS50991"/>
    </source>
</evidence>
<dbReference type="GO" id="GO:0046951">
    <property type="term" value="P:ketone body biosynthetic process"/>
    <property type="evidence" value="ECO:0007669"/>
    <property type="project" value="TreeGrafter"/>
</dbReference>
<dbReference type="PANTHER" id="PTHR42738:SF7">
    <property type="entry name" value="HYDROXYMETHYLGLUTARYL-COA LYASE"/>
    <property type="match status" value="1"/>
</dbReference>
<proteinExistence type="inferred from homology"/>
<dbReference type="GO" id="GO:0006552">
    <property type="term" value="P:L-leucine catabolic process"/>
    <property type="evidence" value="ECO:0007669"/>
    <property type="project" value="TreeGrafter"/>
</dbReference>
<dbReference type="Pfam" id="PF00682">
    <property type="entry name" value="HMGL-like"/>
    <property type="match status" value="1"/>
</dbReference>
<protein>
    <submittedName>
        <fullName evidence="5">Hydroxymethylglutaryl-CoA lyase</fullName>
        <ecNumber evidence="5">4.1.3.4</ecNumber>
    </submittedName>
</protein>
<reference evidence="5 6" key="1">
    <citation type="submission" date="2019-12" db="EMBL/GenBank/DDBJ databases">
        <title>Nocardia macrotermitis sp. nov. and Nocardia aurantia sp. nov., isolated from the gut of the fungus growing-termite Macrotermes natalensis.</title>
        <authorList>
            <person name="Christine B."/>
            <person name="Rene B."/>
        </authorList>
    </citation>
    <scope>NUCLEOTIDE SEQUENCE [LARGE SCALE GENOMIC DNA]</scope>
    <source>
        <strain evidence="5 6">DSM 102126</strain>
    </source>
</reference>
<comment type="similarity">
    <text evidence="1">Belongs to the HMG-CoA lyase family.</text>
</comment>
<dbReference type="EMBL" id="WUTW01000007">
    <property type="protein sequence ID" value="MXQ67416.1"/>
    <property type="molecule type" value="Genomic_DNA"/>
</dbReference>
<gene>
    <name evidence="5" type="ORF">GQ466_25695</name>
</gene>
<comment type="caution">
    <text evidence="5">The sequence shown here is derived from an EMBL/GenBank/DDBJ whole genome shotgun (WGS) entry which is preliminary data.</text>
</comment>
<evidence type="ECO:0000256" key="2">
    <source>
        <dbReference type="ARBA" id="ARBA00022723"/>
    </source>
</evidence>
<dbReference type="InterPro" id="IPR000891">
    <property type="entry name" value="PYR_CT"/>
</dbReference>
<dbReference type="Proteomes" id="UP000431901">
    <property type="component" value="Unassembled WGS sequence"/>
</dbReference>
<dbReference type="NCBIfam" id="NF004283">
    <property type="entry name" value="PRK05692.1"/>
    <property type="match status" value="1"/>
</dbReference>
<sequence>MTDVEIVEVCPRDGLQNEDRTVPTADKIRLVRDLAAAGARRIEAVSFVHPRRVPQMADAEAVLAGLGPVPGARLIGLVLNRRGVERAVATGALDEINYVVPLTDAFGTANQGRTTADALAELPSILGLAADAGLRTTVTLAVAFGCPYEGDVPVDRVREAARAVAGAGPDELALADTIGCAVPADVTARLRAVRAVCGLPLRTHFHQTRLTALGNVHAALLEGVTVHDASAGGIGGCPFAPGAAGNAATEDVAWMLHRSGHRTGIDVDAVTGAGRWICDVLGVAPRSALAQAGPFPATAPPRAPG</sequence>
<dbReference type="InterPro" id="IPR013785">
    <property type="entry name" value="Aldolase_TIM"/>
</dbReference>
<dbReference type="SUPFAM" id="SSF51569">
    <property type="entry name" value="Aldolase"/>
    <property type="match status" value="1"/>
</dbReference>
<keyword evidence="6" id="KW-1185">Reference proteome</keyword>
<keyword evidence="3 5" id="KW-0456">Lyase</keyword>
<dbReference type="PROSITE" id="PS50991">
    <property type="entry name" value="PYR_CT"/>
    <property type="match status" value="1"/>
</dbReference>
<evidence type="ECO:0000313" key="6">
    <source>
        <dbReference type="Proteomes" id="UP000431901"/>
    </source>
</evidence>
<evidence type="ECO:0000256" key="3">
    <source>
        <dbReference type="ARBA" id="ARBA00023239"/>
    </source>
</evidence>
<accession>A0A6I4WI25</accession>
<evidence type="ECO:0000313" key="5">
    <source>
        <dbReference type="EMBL" id="MXQ67416.1"/>
    </source>
</evidence>
<dbReference type="AlphaFoldDB" id="A0A6I4WI25"/>
<dbReference type="CDD" id="cd07938">
    <property type="entry name" value="DRE_TIM_HMGL"/>
    <property type="match status" value="1"/>
</dbReference>
<dbReference type="InterPro" id="IPR043594">
    <property type="entry name" value="HMGL"/>
</dbReference>
<keyword evidence="2" id="KW-0479">Metal-binding</keyword>
<dbReference type="GO" id="GO:0004419">
    <property type="term" value="F:hydroxymethylglutaryl-CoA lyase activity"/>
    <property type="evidence" value="ECO:0007669"/>
    <property type="project" value="UniProtKB-EC"/>
</dbReference>
<dbReference type="RefSeq" id="WP_161105604.1">
    <property type="nucleotide sequence ID" value="NZ_JBHLYI010000008.1"/>
</dbReference>
<organism evidence="5 6">
    <name type="scientific">Actinomadura rayongensis</name>
    <dbReference type="NCBI Taxonomy" id="1429076"/>
    <lineage>
        <taxon>Bacteria</taxon>
        <taxon>Bacillati</taxon>
        <taxon>Actinomycetota</taxon>
        <taxon>Actinomycetes</taxon>
        <taxon>Streptosporangiales</taxon>
        <taxon>Thermomonosporaceae</taxon>
        <taxon>Actinomadura</taxon>
    </lineage>
</organism>
<dbReference type="OrthoDB" id="9784013at2"/>
<dbReference type="Gene3D" id="3.20.20.70">
    <property type="entry name" value="Aldolase class I"/>
    <property type="match status" value="1"/>
</dbReference>
<evidence type="ECO:0000256" key="1">
    <source>
        <dbReference type="ARBA" id="ARBA00009405"/>
    </source>
</evidence>
<dbReference type="EC" id="4.1.3.4" evidence="5"/>